<feature type="transmembrane region" description="Helical" evidence="1">
    <location>
        <begin position="12"/>
        <end position="31"/>
    </location>
</feature>
<comment type="caution">
    <text evidence="2">The sequence shown here is derived from an EMBL/GenBank/DDBJ whole genome shotgun (WGS) entry which is preliminary data.</text>
</comment>
<proteinExistence type="predicted"/>
<protein>
    <submittedName>
        <fullName evidence="2">Uncharacterized protein</fullName>
    </submittedName>
</protein>
<gene>
    <name evidence="2" type="ORF">F5Z01DRAFT_7253</name>
</gene>
<dbReference type="RefSeq" id="XP_046122807.1">
    <property type="nucleotide sequence ID" value="XM_046266634.1"/>
</dbReference>
<keyword evidence="3" id="KW-1185">Reference proteome</keyword>
<dbReference type="AlphaFoldDB" id="A0A9P8CTI9"/>
<keyword evidence="1" id="KW-1133">Transmembrane helix</keyword>
<organism evidence="2 3">
    <name type="scientific">Emericellopsis atlantica</name>
    <dbReference type="NCBI Taxonomy" id="2614577"/>
    <lineage>
        <taxon>Eukaryota</taxon>
        <taxon>Fungi</taxon>
        <taxon>Dikarya</taxon>
        <taxon>Ascomycota</taxon>
        <taxon>Pezizomycotina</taxon>
        <taxon>Sordariomycetes</taxon>
        <taxon>Hypocreomycetidae</taxon>
        <taxon>Hypocreales</taxon>
        <taxon>Bionectriaceae</taxon>
        <taxon>Emericellopsis</taxon>
    </lineage>
</organism>
<evidence type="ECO:0000256" key="1">
    <source>
        <dbReference type="SAM" id="Phobius"/>
    </source>
</evidence>
<accession>A0A9P8CTI9</accession>
<keyword evidence="1" id="KW-0812">Transmembrane</keyword>
<keyword evidence="1" id="KW-0472">Membrane</keyword>
<evidence type="ECO:0000313" key="2">
    <source>
        <dbReference type="EMBL" id="KAG9258883.1"/>
    </source>
</evidence>
<dbReference type="GeneID" id="70297537"/>
<reference evidence="2" key="1">
    <citation type="journal article" date="2021" name="IMA Fungus">
        <title>Genomic characterization of three marine fungi, including Emericellopsis atlantica sp. nov. with signatures of a generalist lifestyle and marine biomass degradation.</title>
        <authorList>
            <person name="Hagestad O.C."/>
            <person name="Hou L."/>
            <person name="Andersen J.H."/>
            <person name="Hansen E.H."/>
            <person name="Altermark B."/>
            <person name="Li C."/>
            <person name="Kuhnert E."/>
            <person name="Cox R.J."/>
            <person name="Crous P.W."/>
            <person name="Spatafora J.W."/>
            <person name="Lail K."/>
            <person name="Amirebrahimi M."/>
            <person name="Lipzen A."/>
            <person name="Pangilinan J."/>
            <person name="Andreopoulos W."/>
            <person name="Hayes R.D."/>
            <person name="Ng V."/>
            <person name="Grigoriev I.V."/>
            <person name="Jackson S.A."/>
            <person name="Sutton T.D.S."/>
            <person name="Dobson A.D.W."/>
            <person name="Rama T."/>
        </authorList>
    </citation>
    <scope>NUCLEOTIDE SEQUENCE</scope>
    <source>
        <strain evidence="2">TS7</strain>
    </source>
</reference>
<name>A0A9P8CTI9_9HYPO</name>
<evidence type="ECO:0000313" key="3">
    <source>
        <dbReference type="Proteomes" id="UP000887229"/>
    </source>
</evidence>
<dbReference type="Proteomes" id="UP000887229">
    <property type="component" value="Unassembled WGS sequence"/>
</dbReference>
<sequence>MSQLSTCPPSGWLLLLPALMYVLCLTMPVISRCWPPTDGQQNNLLTCTYFLVNLPAALCAIEQERDHPVVRRTRELVRRMLWASGASNTEGIQYITAARRRGEERPSELAAS</sequence>
<dbReference type="EMBL" id="MU251242">
    <property type="protein sequence ID" value="KAG9258883.1"/>
    <property type="molecule type" value="Genomic_DNA"/>
</dbReference>